<dbReference type="Proteomes" id="UP001203207">
    <property type="component" value="Unassembled WGS sequence"/>
</dbReference>
<feature type="domain" description="PAC" evidence="9">
    <location>
        <begin position="454"/>
        <end position="505"/>
    </location>
</feature>
<dbReference type="AlphaFoldDB" id="A0AAE3KD67"/>
<dbReference type="Pfam" id="PF00512">
    <property type="entry name" value="HisKA"/>
    <property type="match status" value="1"/>
</dbReference>
<dbReference type="InterPro" id="IPR001789">
    <property type="entry name" value="Sig_transdc_resp-reg_receiver"/>
</dbReference>
<dbReference type="Gene3D" id="3.40.50.2300">
    <property type="match status" value="1"/>
</dbReference>
<dbReference type="PROSITE" id="PS50109">
    <property type="entry name" value="HIS_KIN"/>
    <property type="match status" value="1"/>
</dbReference>
<evidence type="ECO:0000256" key="1">
    <source>
        <dbReference type="ARBA" id="ARBA00000085"/>
    </source>
</evidence>
<dbReference type="PROSITE" id="PS50113">
    <property type="entry name" value="PAC"/>
    <property type="match status" value="1"/>
</dbReference>
<dbReference type="SMART" id="SM00388">
    <property type="entry name" value="HisKA"/>
    <property type="match status" value="1"/>
</dbReference>
<dbReference type="SUPFAM" id="SSF55874">
    <property type="entry name" value="ATPase domain of HSP90 chaperone/DNA topoisomerase II/histidine kinase"/>
    <property type="match status" value="1"/>
</dbReference>
<dbReference type="Gene3D" id="3.30.450.20">
    <property type="entry name" value="PAS domain"/>
    <property type="match status" value="3"/>
</dbReference>
<dbReference type="Pfam" id="PF00072">
    <property type="entry name" value="Response_reg"/>
    <property type="match status" value="1"/>
</dbReference>
<dbReference type="CDD" id="cd00075">
    <property type="entry name" value="HATPase"/>
    <property type="match status" value="1"/>
</dbReference>
<organism evidence="10 11">
    <name type="scientific">Natronocalculus amylovorans</name>
    <dbReference type="NCBI Taxonomy" id="2917812"/>
    <lineage>
        <taxon>Archaea</taxon>
        <taxon>Methanobacteriati</taxon>
        <taxon>Methanobacteriota</taxon>
        <taxon>Stenosarchaea group</taxon>
        <taxon>Halobacteria</taxon>
        <taxon>Halobacteriales</taxon>
        <taxon>Haloferacaceae</taxon>
        <taxon>Natronocalculus</taxon>
    </lineage>
</organism>
<dbReference type="InterPro" id="IPR003594">
    <property type="entry name" value="HATPase_dom"/>
</dbReference>
<keyword evidence="11" id="KW-1185">Reference proteome</keyword>
<dbReference type="Pfam" id="PF08447">
    <property type="entry name" value="PAS_3"/>
    <property type="match status" value="1"/>
</dbReference>
<evidence type="ECO:0000259" key="9">
    <source>
        <dbReference type="PROSITE" id="PS50113"/>
    </source>
</evidence>
<evidence type="ECO:0000259" key="7">
    <source>
        <dbReference type="PROSITE" id="PS50109"/>
    </source>
</evidence>
<feature type="modified residue" description="4-aspartylphosphate" evidence="6">
    <location>
        <position position="57"/>
    </location>
</feature>
<dbReference type="Gene3D" id="3.30.565.10">
    <property type="entry name" value="Histidine kinase-like ATPase, C-terminal domain"/>
    <property type="match status" value="1"/>
</dbReference>
<dbReference type="CDD" id="cd00156">
    <property type="entry name" value="REC"/>
    <property type="match status" value="1"/>
</dbReference>
<evidence type="ECO:0000313" key="10">
    <source>
        <dbReference type="EMBL" id="MCL9818174.1"/>
    </source>
</evidence>
<evidence type="ECO:0000256" key="2">
    <source>
        <dbReference type="ARBA" id="ARBA00012438"/>
    </source>
</evidence>
<dbReference type="InterPro" id="IPR036097">
    <property type="entry name" value="HisK_dim/P_sf"/>
</dbReference>
<dbReference type="CDD" id="cd00082">
    <property type="entry name" value="HisKA"/>
    <property type="match status" value="1"/>
</dbReference>
<dbReference type="GO" id="GO:0000155">
    <property type="term" value="F:phosphorelay sensor kinase activity"/>
    <property type="evidence" value="ECO:0007669"/>
    <property type="project" value="InterPro"/>
</dbReference>
<keyword evidence="6" id="KW-0597">Phosphoprotein</keyword>
<reference evidence="10" key="1">
    <citation type="journal article" date="2022" name="Syst. Appl. Microbiol.">
        <title>Natronocalculus amylovorans gen. nov., sp. nov., and Natranaeroarchaeum aerophilus sp. nov., dominant culturable amylolytic natronoarchaea from hypersaline soda lakes in southwestern Siberia.</title>
        <authorList>
            <person name="Sorokin D.Y."/>
            <person name="Elcheninov A.G."/>
            <person name="Khizhniak T.V."/>
            <person name="Koenen M."/>
            <person name="Bale N.J."/>
            <person name="Damste J.S.S."/>
            <person name="Kublanov I.V."/>
        </authorList>
    </citation>
    <scope>NUCLEOTIDE SEQUENCE</scope>
    <source>
        <strain evidence="10">AArc-St2</strain>
    </source>
</reference>
<dbReference type="SMART" id="SM00387">
    <property type="entry name" value="HATPase_c"/>
    <property type="match status" value="1"/>
</dbReference>
<feature type="domain" description="Response regulatory" evidence="8">
    <location>
        <begin position="6"/>
        <end position="122"/>
    </location>
</feature>
<dbReference type="InterPro" id="IPR036890">
    <property type="entry name" value="HATPase_C_sf"/>
</dbReference>
<dbReference type="Pfam" id="PF02518">
    <property type="entry name" value="HATPase_c"/>
    <property type="match status" value="1"/>
</dbReference>
<dbReference type="NCBIfam" id="TIGR00229">
    <property type="entry name" value="sensory_box"/>
    <property type="match status" value="1"/>
</dbReference>
<dbReference type="Pfam" id="PF08448">
    <property type="entry name" value="PAS_4"/>
    <property type="match status" value="1"/>
</dbReference>
<accession>A0AAE3KD67</accession>
<dbReference type="EMBL" id="JAKRVX010000008">
    <property type="protein sequence ID" value="MCL9818174.1"/>
    <property type="molecule type" value="Genomic_DNA"/>
</dbReference>
<evidence type="ECO:0000313" key="11">
    <source>
        <dbReference type="Proteomes" id="UP001203207"/>
    </source>
</evidence>
<evidence type="ECO:0000256" key="5">
    <source>
        <dbReference type="ARBA" id="ARBA00023012"/>
    </source>
</evidence>
<dbReference type="SMART" id="SM00091">
    <property type="entry name" value="PAS"/>
    <property type="match status" value="3"/>
</dbReference>
<comment type="caution">
    <text evidence="10">The sequence shown here is derived from an EMBL/GenBank/DDBJ whole genome shotgun (WGS) entry which is preliminary data.</text>
</comment>
<comment type="catalytic activity">
    <reaction evidence="1">
        <text>ATP + protein L-histidine = ADP + protein N-phospho-L-histidine.</text>
        <dbReference type="EC" id="2.7.13.3"/>
    </reaction>
</comment>
<dbReference type="PROSITE" id="PS50110">
    <property type="entry name" value="RESPONSE_REGULATORY"/>
    <property type="match status" value="1"/>
</dbReference>
<dbReference type="RefSeq" id="WP_250585665.1">
    <property type="nucleotide sequence ID" value="NZ_JAKRVX010000008.1"/>
</dbReference>
<dbReference type="InterPro" id="IPR013656">
    <property type="entry name" value="PAS_4"/>
</dbReference>
<protein>
    <recommendedName>
        <fullName evidence="2">histidine kinase</fullName>
        <ecNumber evidence="2">2.7.13.3</ecNumber>
    </recommendedName>
</protein>
<evidence type="ECO:0000256" key="3">
    <source>
        <dbReference type="ARBA" id="ARBA00022679"/>
    </source>
</evidence>
<keyword evidence="3" id="KW-0808">Transferase</keyword>
<keyword evidence="4" id="KW-0418">Kinase</keyword>
<gene>
    <name evidence="10" type="ORF">AArcSt2_14625</name>
</gene>
<dbReference type="PANTHER" id="PTHR43711:SF1">
    <property type="entry name" value="HISTIDINE KINASE 1"/>
    <property type="match status" value="1"/>
</dbReference>
<feature type="domain" description="Histidine kinase" evidence="7">
    <location>
        <begin position="516"/>
        <end position="711"/>
    </location>
</feature>
<proteinExistence type="predicted"/>
<sequence>MDQDIHVLHVDDDPTFIEMASIFLNRHSDRITVTTETSAKNAISTIEENAIDCIVSDYDMPMLNGIEFLKQVRQNHPDLPFILFTGKGSEEVASEAISAGVTDYLQKQTATEQYELLANRIEHATAQCRAESQITEQQAVFETLIENLPVGVLVEDQSREVLAVNQELLEIFEVTESKQTFIGAYCPDIANKLKNEFKDPDRFIRSIDERLQVTEPVEGETFTLVDGRTIERDYVPYELPNGCANLWVYTDVTRQQENQQLLEGLFEQSLQAIAFKEIVTDENGEPIDYTYLQVNERFEEIMEVAAEEIIGRRGTETIDGLENDPFIEIFGEVALTGSSVSFEEYSTALNRHYDVSVFSPREGAFITIFSDITDRKERERELEQFRFFVENTPDFMLVLEASMNVQYQSPISDAAAFRPIDVTGKHPTEYIHPDDIETVIERFQQLFEDTETIVTAEYRVQDASGNWCWFESKAQNYLNEDPVNGVLVTVREITKQKEQHRKLKEQNKRLGQFASVVSHDLRGPLNVAMGRIELLSDDCESEHIDQIQVAVERMNTLIEDLLQLAQDGTEIGATQVVSIPKVCQTAWDAVVTGDANLQIETDRTITADIGRLQQLLENLFRNAIEHNTQPVTITVGDIPETDSFYVEDTGVGIPRDLVDDIFEIGFSTKPENTGFGLAIVNEIATAHEWNVDVTTGSAGGARFVFAPHPAE</sequence>
<dbReference type="SUPFAM" id="SSF47384">
    <property type="entry name" value="Homodimeric domain of signal transducing histidine kinase"/>
    <property type="match status" value="1"/>
</dbReference>
<dbReference type="EC" id="2.7.13.3" evidence="2"/>
<dbReference type="PANTHER" id="PTHR43711">
    <property type="entry name" value="TWO-COMPONENT HISTIDINE KINASE"/>
    <property type="match status" value="1"/>
</dbReference>
<dbReference type="InterPro" id="IPR050736">
    <property type="entry name" value="Sensor_HK_Regulatory"/>
</dbReference>
<dbReference type="InterPro" id="IPR013655">
    <property type="entry name" value="PAS_fold_3"/>
</dbReference>
<dbReference type="Gene3D" id="1.10.287.130">
    <property type="match status" value="1"/>
</dbReference>
<evidence type="ECO:0000256" key="6">
    <source>
        <dbReference type="PROSITE-ProRule" id="PRU00169"/>
    </source>
</evidence>
<dbReference type="InterPro" id="IPR000700">
    <property type="entry name" value="PAS-assoc_C"/>
</dbReference>
<dbReference type="Pfam" id="PF13188">
    <property type="entry name" value="PAS_8"/>
    <property type="match status" value="1"/>
</dbReference>
<evidence type="ECO:0000256" key="4">
    <source>
        <dbReference type="ARBA" id="ARBA00022777"/>
    </source>
</evidence>
<dbReference type="SUPFAM" id="SSF55785">
    <property type="entry name" value="PYP-like sensor domain (PAS domain)"/>
    <property type="match status" value="3"/>
</dbReference>
<dbReference type="InterPro" id="IPR035965">
    <property type="entry name" value="PAS-like_dom_sf"/>
</dbReference>
<dbReference type="InterPro" id="IPR003661">
    <property type="entry name" value="HisK_dim/P_dom"/>
</dbReference>
<dbReference type="SMART" id="SM00448">
    <property type="entry name" value="REC"/>
    <property type="match status" value="1"/>
</dbReference>
<dbReference type="InterPro" id="IPR011006">
    <property type="entry name" value="CheY-like_superfamily"/>
</dbReference>
<keyword evidence="5" id="KW-0902">Two-component regulatory system</keyword>
<dbReference type="SUPFAM" id="SSF52172">
    <property type="entry name" value="CheY-like"/>
    <property type="match status" value="1"/>
</dbReference>
<name>A0AAE3KD67_9EURY</name>
<dbReference type="InterPro" id="IPR005467">
    <property type="entry name" value="His_kinase_dom"/>
</dbReference>
<dbReference type="InterPro" id="IPR000014">
    <property type="entry name" value="PAS"/>
</dbReference>
<evidence type="ECO:0000259" key="8">
    <source>
        <dbReference type="PROSITE" id="PS50110"/>
    </source>
</evidence>
<reference evidence="10" key="2">
    <citation type="submission" date="2022-02" db="EMBL/GenBank/DDBJ databases">
        <authorList>
            <person name="Elcheninov A.G."/>
            <person name="Sorokin D.Y."/>
            <person name="Kublanov I.V."/>
        </authorList>
    </citation>
    <scope>NUCLEOTIDE SEQUENCE</scope>
    <source>
        <strain evidence="10">AArc-St2</strain>
    </source>
</reference>
<dbReference type="CDD" id="cd00130">
    <property type="entry name" value="PAS"/>
    <property type="match status" value="1"/>
</dbReference>